<evidence type="ECO:0000313" key="1">
    <source>
        <dbReference type="EMBL" id="MFC3052012.1"/>
    </source>
</evidence>
<gene>
    <name evidence="1" type="ORF">ACFOKA_08845</name>
</gene>
<protein>
    <submittedName>
        <fullName evidence="1">Uncharacterized protein</fullName>
    </submittedName>
</protein>
<organism evidence="1 2">
    <name type="scientific">Kordiimonas pumila</name>
    <dbReference type="NCBI Taxonomy" id="2161677"/>
    <lineage>
        <taxon>Bacteria</taxon>
        <taxon>Pseudomonadati</taxon>
        <taxon>Pseudomonadota</taxon>
        <taxon>Alphaproteobacteria</taxon>
        <taxon>Kordiimonadales</taxon>
        <taxon>Kordiimonadaceae</taxon>
        <taxon>Kordiimonas</taxon>
    </lineage>
</organism>
<dbReference type="EMBL" id="JBHRSL010000006">
    <property type="protein sequence ID" value="MFC3052012.1"/>
    <property type="molecule type" value="Genomic_DNA"/>
</dbReference>
<dbReference type="RefSeq" id="WP_194215426.1">
    <property type="nucleotide sequence ID" value="NZ_CP061205.1"/>
</dbReference>
<accession>A0ABV7D508</accession>
<evidence type="ECO:0000313" key="2">
    <source>
        <dbReference type="Proteomes" id="UP001595444"/>
    </source>
</evidence>
<name>A0ABV7D508_9PROT</name>
<keyword evidence="2" id="KW-1185">Reference proteome</keyword>
<comment type="caution">
    <text evidence="1">The sequence shown here is derived from an EMBL/GenBank/DDBJ whole genome shotgun (WGS) entry which is preliminary data.</text>
</comment>
<reference evidence="2" key="1">
    <citation type="journal article" date="2019" name="Int. J. Syst. Evol. Microbiol.">
        <title>The Global Catalogue of Microorganisms (GCM) 10K type strain sequencing project: providing services to taxonomists for standard genome sequencing and annotation.</title>
        <authorList>
            <consortium name="The Broad Institute Genomics Platform"/>
            <consortium name="The Broad Institute Genome Sequencing Center for Infectious Disease"/>
            <person name="Wu L."/>
            <person name="Ma J."/>
        </authorList>
    </citation>
    <scope>NUCLEOTIDE SEQUENCE [LARGE SCALE GENOMIC DNA]</scope>
    <source>
        <strain evidence="2">KCTC 62164</strain>
    </source>
</reference>
<dbReference type="Proteomes" id="UP001595444">
    <property type="component" value="Unassembled WGS sequence"/>
</dbReference>
<sequence length="58" mass="6157">MPSNKVSTVKSSVLSLSEEYVEADIALPKVAADANLIPDTDFSNQHGVEDRGHVGGFL</sequence>
<proteinExistence type="predicted"/>